<evidence type="ECO:0000313" key="9">
    <source>
        <dbReference type="Proteomes" id="UP000734271"/>
    </source>
</evidence>
<dbReference type="InterPro" id="IPR002052">
    <property type="entry name" value="DNA_methylase_N6_adenine_CS"/>
</dbReference>
<gene>
    <name evidence="8" type="ORF">K8P03_04735</name>
</gene>
<evidence type="ECO:0000259" key="7">
    <source>
        <dbReference type="Pfam" id="PF01555"/>
    </source>
</evidence>
<evidence type="ECO:0000313" key="8">
    <source>
        <dbReference type="EMBL" id="MBZ2386603.1"/>
    </source>
</evidence>
<accession>A0ABS7SYJ0</accession>
<organism evidence="8 9">
    <name type="scientific">Anaerococcus murdochii</name>
    <dbReference type="NCBI Taxonomy" id="411577"/>
    <lineage>
        <taxon>Bacteria</taxon>
        <taxon>Bacillati</taxon>
        <taxon>Bacillota</taxon>
        <taxon>Tissierellia</taxon>
        <taxon>Tissierellales</taxon>
        <taxon>Peptoniphilaceae</taxon>
        <taxon>Anaerococcus</taxon>
    </lineage>
</organism>
<comment type="caution">
    <text evidence="8">The sequence shown here is derived from an EMBL/GenBank/DDBJ whole genome shotgun (WGS) entry which is preliminary data.</text>
</comment>
<comment type="similarity">
    <text evidence="1">Belongs to the N(4)/N(6)-methyltransferase family.</text>
</comment>
<reference evidence="8 9" key="1">
    <citation type="submission" date="2021-08" db="EMBL/GenBank/DDBJ databases">
        <title>FDA dAtabase for Regulatory Grade micrObial Sequences (FDA-ARGOS): Supporting development and validation of Infectious Disease Dx tests.</title>
        <authorList>
            <person name="Sproer C."/>
            <person name="Gronow S."/>
            <person name="Severitt S."/>
            <person name="Schroder I."/>
            <person name="Tallon L."/>
            <person name="Sadzewicz L."/>
            <person name="Zhao X."/>
            <person name="Boylan J."/>
            <person name="Ott S."/>
            <person name="Bowen H."/>
            <person name="Vavikolanu K."/>
            <person name="Hazen T."/>
            <person name="Aluvathingal J."/>
            <person name="Nadendla S."/>
            <person name="Lowell S."/>
            <person name="Myers T."/>
            <person name="Yan Y."/>
            <person name="Sichtig H."/>
        </authorList>
    </citation>
    <scope>NUCLEOTIDE SEQUENCE [LARGE SCALE GENOMIC DNA]</scope>
    <source>
        <strain evidence="8 9">FDAARGOS_1460</strain>
    </source>
</reference>
<keyword evidence="4" id="KW-0949">S-adenosyl-L-methionine</keyword>
<evidence type="ECO:0000256" key="4">
    <source>
        <dbReference type="ARBA" id="ARBA00022691"/>
    </source>
</evidence>
<protein>
    <submittedName>
        <fullName evidence="8">Site-specific DNA-methyltransferase</fullName>
    </submittedName>
</protein>
<keyword evidence="5" id="KW-0680">Restriction system</keyword>
<keyword evidence="3" id="KW-0808">Transferase</keyword>
<dbReference type="InterPro" id="IPR029063">
    <property type="entry name" value="SAM-dependent_MTases_sf"/>
</dbReference>
<dbReference type="SUPFAM" id="SSF53335">
    <property type="entry name" value="S-adenosyl-L-methionine-dependent methyltransferases"/>
    <property type="match status" value="1"/>
</dbReference>
<dbReference type="PROSITE" id="PS00092">
    <property type="entry name" value="N6_MTASE"/>
    <property type="match status" value="1"/>
</dbReference>
<proteinExistence type="inferred from homology"/>
<dbReference type="PRINTS" id="PR00506">
    <property type="entry name" value="D21N6MTFRASE"/>
</dbReference>
<keyword evidence="2" id="KW-0489">Methyltransferase</keyword>
<dbReference type="PIRSF" id="PIRSF015855">
    <property type="entry name" value="TypeIII_Mtase_mKpnI"/>
    <property type="match status" value="1"/>
</dbReference>
<evidence type="ECO:0000256" key="5">
    <source>
        <dbReference type="ARBA" id="ARBA00022747"/>
    </source>
</evidence>
<dbReference type="EMBL" id="JAIPME010000002">
    <property type="protein sequence ID" value="MBZ2386603.1"/>
    <property type="molecule type" value="Genomic_DNA"/>
</dbReference>
<dbReference type="Gene3D" id="3.40.50.150">
    <property type="entry name" value="Vaccinia Virus protein VP39"/>
    <property type="match status" value="1"/>
</dbReference>
<feature type="compositionally biased region" description="Basic and acidic residues" evidence="6">
    <location>
        <begin position="258"/>
        <end position="273"/>
    </location>
</feature>
<evidence type="ECO:0000256" key="6">
    <source>
        <dbReference type="SAM" id="MobiDB-lite"/>
    </source>
</evidence>
<dbReference type="Proteomes" id="UP000734271">
    <property type="component" value="Unassembled WGS sequence"/>
</dbReference>
<name>A0ABS7SYJ0_9FIRM</name>
<dbReference type="InterPro" id="IPR002295">
    <property type="entry name" value="N4/N6-MTase_EcoPI_Mod-like"/>
</dbReference>
<keyword evidence="9" id="KW-1185">Reference proteome</keyword>
<sequence>MDLLGADLDKFAGLFPDLVTEERDETGRLKKSIDFEKFKARFSADIISEGKERYEFTWPGKRAAMAEANSPINKTLRPVVEESKNWDTTENLYIEGDNLEVLKLLQESYLGKIKMIYIDPPYNTGSDFVYNDDFKENLDQYNEDNADYDEEGGKLIKNIESNGRFHSDWCSMIYPRLKLARNLLTDDGVIFISIDDNEQENLKKICDEVFGEGNFIAQVIWERAFAPVNLKKHFSESHDYILVYTRNLEQTVSNGLKRTGEADDRYRNPDNDPRGPWQSGDFSVGPAVEANIYEIISPSGRVNLPPNGRSWRVSEEKFKQMVKNNEVWFGSDGNGVPRQKRFLSNVKKGITPMTIWKYQDVGHSQDATKKLKALFDNHMYFEYPKSVDLIKRCIQLYSQEDSLNLDFFSGSATTAHAVMDLNAEDGGHRKYIMVNLPEETDENSEAYKAGYKNICEIGKERIRRAGEKILADNKDKEGIENLDTGFRVFRVDSTNMNDVAIEPNLLEQNFLDEYESNIKADRTDLDLLFACLLAWGLPLDRKHESEDYHGFTIHSYNDGDLIACFDDNISEEAIKYMAKKEPLRVVFRDSCFKSSQDKINVEEIFKIFSPETEIRVL</sequence>
<feature type="domain" description="DNA methylase N-4/N-6" evidence="7">
    <location>
        <begin position="113"/>
        <end position="436"/>
    </location>
</feature>
<dbReference type="InterPro" id="IPR002941">
    <property type="entry name" value="DNA_methylase_N4/N6"/>
</dbReference>
<evidence type="ECO:0000256" key="3">
    <source>
        <dbReference type="ARBA" id="ARBA00022679"/>
    </source>
</evidence>
<feature type="region of interest" description="Disordered" evidence="6">
    <location>
        <begin position="254"/>
        <end position="281"/>
    </location>
</feature>
<evidence type="ECO:0000256" key="1">
    <source>
        <dbReference type="ARBA" id="ARBA00006594"/>
    </source>
</evidence>
<dbReference type="Pfam" id="PF01555">
    <property type="entry name" value="N6_N4_Mtase"/>
    <property type="match status" value="1"/>
</dbReference>
<evidence type="ECO:0000256" key="2">
    <source>
        <dbReference type="ARBA" id="ARBA00022603"/>
    </source>
</evidence>